<feature type="region of interest" description="Disordered" evidence="1">
    <location>
        <begin position="120"/>
        <end position="177"/>
    </location>
</feature>
<protein>
    <submittedName>
        <fullName evidence="2">Uncharacterized protein</fullName>
    </submittedName>
</protein>
<dbReference type="EMBL" id="JBFDAA010000012">
    <property type="protein sequence ID" value="KAL1123031.1"/>
    <property type="molecule type" value="Genomic_DNA"/>
</dbReference>
<gene>
    <name evidence="2" type="ORF">AAG570_002119</name>
</gene>
<name>A0ABD0Y6K0_9HEMI</name>
<evidence type="ECO:0000313" key="2">
    <source>
        <dbReference type="EMBL" id="KAL1123031.1"/>
    </source>
</evidence>
<evidence type="ECO:0000256" key="1">
    <source>
        <dbReference type="SAM" id="MobiDB-lite"/>
    </source>
</evidence>
<organism evidence="2 3">
    <name type="scientific">Ranatra chinensis</name>
    <dbReference type="NCBI Taxonomy" id="642074"/>
    <lineage>
        <taxon>Eukaryota</taxon>
        <taxon>Metazoa</taxon>
        <taxon>Ecdysozoa</taxon>
        <taxon>Arthropoda</taxon>
        <taxon>Hexapoda</taxon>
        <taxon>Insecta</taxon>
        <taxon>Pterygota</taxon>
        <taxon>Neoptera</taxon>
        <taxon>Paraneoptera</taxon>
        <taxon>Hemiptera</taxon>
        <taxon>Heteroptera</taxon>
        <taxon>Panheteroptera</taxon>
        <taxon>Nepomorpha</taxon>
        <taxon>Nepidae</taxon>
        <taxon>Ranatrinae</taxon>
        <taxon>Ranatra</taxon>
    </lineage>
</organism>
<feature type="compositionally biased region" description="Low complexity" evidence="1">
    <location>
        <begin position="130"/>
        <end position="141"/>
    </location>
</feature>
<dbReference type="Proteomes" id="UP001558652">
    <property type="component" value="Unassembled WGS sequence"/>
</dbReference>
<reference evidence="2 3" key="1">
    <citation type="submission" date="2024-07" db="EMBL/GenBank/DDBJ databases">
        <title>Chromosome-level genome assembly of the water stick insect Ranatra chinensis (Heteroptera: Nepidae).</title>
        <authorList>
            <person name="Liu X."/>
        </authorList>
    </citation>
    <scope>NUCLEOTIDE SEQUENCE [LARGE SCALE GENOMIC DNA]</scope>
    <source>
        <strain evidence="2">Cailab_2021Rc</strain>
        <tissue evidence="2">Muscle</tissue>
    </source>
</reference>
<evidence type="ECO:0000313" key="3">
    <source>
        <dbReference type="Proteomes" id="UP001558652"/>
    </source>
</evidence>
<proteinExistence type="predicted"/>
<keyword evidence="3" id="KW-1185">Reference proteome</keyword>
<sequence length="177" mass="19951">MFYQNKKKETTEIGMSLNLPNSESELRNEADLIESRLTSTSFFHMYNEAPPNKIRCLPLLFTKGMPTALDDFSLEELKCFLPYLIGVSAKFEGRNVWSTPPCLSLSLGIIDTQPNFTPSQDFLPMYNHHPSLPTPTSSLSPRPHAQAPLKLLSHPKYPVNETPTLDKQKSKGKISSR</sequence>
<dbReference type="AlphaFoldDB" id="A0ABD0Y6K0"/>
<accession>A0ABD0Y6K0</accession>
<comment type="caution">
    <text evidence="2">The sequence shown here is derived from an EMBL/GenBank/DDBJ whole genome shotgun (WGS) entry which is preliminary data.</text>
</comment>